<keyword evidence="2 3" id="KW-0694">RNA-binding</keyword>
<dbReference type="PROSITE" id="PS50961">
    <property type="entry name" value="HTH_LA"/>
    <property type="match status" value="1"/>
</dbReference>
<reference evidence="5" key="3">
    <citation type="submission" date="2025-09" db="UniProtKB">
        <authorList>
            <consortium name="Ensembl"/>
        </authorList>
    </citation>
    <scope>IDENTIFICATION</scope>
</reference>
<sequence>YLMTAENHTGVLGSLSKDYHFLFCGHSPPVTPLQALLNGGLFSWAVLPVYRENLANDLYLLSQMDSDQYLPITTLASLDHIKKLSTDLDLISDILKSLPLVQVAPCGQKVRPRQSRCVVILREIPATTPPEEVQALFDGENLPKVLSCEFVRNDNWFITFQSEADAQQVKYRDTALIWFGFL</sequence>
<dbReference type="SUPFAM" id="SSF46785">
    <property type="entry name" value="Winged helix' DNA-binding domain"/>
    <property type="match status" value="1"/>
</dbReference>
<dbReference type="InterPro" id="IPR006630">
    <property type="entry name" value="La_HTH"/>
</dbReference>
<dbReference type="GO" id="GO:0005829">
    <property type="term" value="C:cytosol"/>
    <property type="evidence" value="ECO:0007669"/>
    <property type="project" value="TreeGrafter"/>
</dbReference>
<dbReference type="Ensembl" id="ENSMMDT00005030214.1">
    <property type="protein sequence ID" value="ENSMMDP00005029521.1"/>
    <property type="gene ID" value="ENSMMDG00005014043.1"/>
</dbReference>
<dbReference type="InterPro" id="IPR036388">
    <property type="entry name" value="WH-like_DNA-bd_sf"/>
</dbReference>
<feature type="domain" description="HTH La-type RNA-binding" evidence="4">
    <location>
        <begin position="31"/>
        <end position="120"/>
    </location>
</feature>
<dbReference type="Pfam" id="PF26088">
    <property type="entry name" value="RRM_LARP4"/>
    <property type="match status" value="1"/>
</dbReference>
<dbReference type="Proteomes" id="UP000472263">
    <property type="component" value="Chromosome 20"/>
</dbReference>
<dbReference type="GO" id="GO:0003730">
    <property type="term" value="F:mRNA 3'-UTR binding"/>
    <property type="evidence" value="ECO:0007669"/>
    <property type="project" value="TreeGrafter"/>
</dbReference>
<evidence type="ECO:0000259" key="4">
    <source>
        <dbReference type="PROSITE" id="PS50961"/>
    </source>
</evidence>
<protein>
    <recommendedName>
        <fullName evidence="4">HTH La-type RNA-binding domain-containing protein</fullName>
    </recommendedName>
</protein>
<reference evidence="5" key="2">
    <citation type="submission" date="2025-08" db="UniProtKB">
        <authorList>
            <consortium name="Ensembl"/>
        </authorList>
    </citation>
    <scope>IDENTIFICATION</scope>
</reference>
<dbReference type="GO" id="GO:0045727">
    <property type="term" value="P:positive regulation of translation"/>
    <property type="evidence" value="ECO:0007669"/>
    <property type="project" value="TreeGrafter"/>
</dbReference>
<evidence type="ECO:0000256" key="1">
    <source>
        <dbReference type="ARBA" id="ARBA00022553"/>
    </source>
</evidence>
<dbReference type="Gene3D" id="1.10.10.10">
    <property type="entry name" value="Winged helix-like DNA-binding domain superfamily/Winged helix DNA-binding domain"/>
    <property type="match status" value="1"/>
</dbReference>
<name>A0A667Z939_9TELE</name>
<proteinExistence type="predicted"/>
<dbReference type="InterPro" id="IPR058699">
    <property type="entry name" value="RRM_LARP4/4B"/>
</dbReference>
<dbReference type="SMART" id="SM00715">
    <property type="entry name" value="LA"/>
    <property type="match status" value="1"/>
</dbReference>
<dbReference type="PANTHER" id="PTHR22792:SF43">
    <property type="entry name" value="LA-RELATED PROTEIN 4B"/>
    <property type="match status" value="1"/>
</dbReference>
<evidence type="ECO:0000313" key="5">
    <source>
        <dbReference type="Ensembl" id="ENSMMDP00005029521.1"/>
    </source>
</evidence>
<accession>A0A667Z939</accession>
<evidence type="ECO:0000313" key="6">
    <source>
        <dbReference type="Proteomes" id="UP000472263"/>
    </source>
</evidence>
<dbReference type="InterPro" id="IPR036390">
    <property type="entry name" value="WH_DNA-bd_sf"/>
</dbReference>
<dbReference type="GO" id="GO:0010494">
    <property type="term" value="C:cytoplasmic stress granule"/>
    <property type="evidence" value="ECO:0007669"/>
    <property type="project" value="TreeGrafter"/>
</dbReference>
<reference evidence="5" key="1">
    <citation type="submission" date="2019-06" db="EMBL/GenBank/DDBJ databases">
        <authorList>
            <consortium name="Wellcome Sanger Institute Data Sharing"/>
        </authorList>
    </citation>
    <scope>NUCLEOTIDE SEQUENCE [LARGE SCALE GENOMIC DNA]</scope>
</reference>
<dbReference type="AlphaFoldDB" id="A0A667Z939"/>
<organism evidence="5 6">
    <name type="scientific">Myripristis murdjan</name>
    <name type="common">pinecone soldierfish</name>
    <dbReference type="NCBI Taxonomy" id="586833"/>
    <lineage>
        <taxon>Eukaryota</taxon>
        <taxon>Metazoa</taxon>
        <taxon>Chordata</taxon>
        <taxon>Craniata</taxon>
        <taxon>Vertebrata</taxon>
        <taxon>Euteleostomi</taxon>
        <taxon>Actinopterygii</taxon>
        <taxon>Neopterygii</taxon>
        <taxon>Teleostei</taxon>
        <taxon>Neoteleostei</taxon>
        <taxon>Acanthomorphata</taxon>
        <taxon>Holocentriformes</taxon>
        <taxon>Holocentridae</taxon>
        <taxon>Myripristis</taxon>
    </lineage>
</organism>
<dbReference type="InParanoid" id="A0A667Z939"/>
<keyword evidence="6" id="KW-1185">Reference proteome</keyword>
<evidence type="ECO:0000256" key="2">
    <source>
        <dbReference type="ARBA" id="ARBA00022884"/>
    </source>
</evidence>
<dbReference type="GeneTree" id="ENSGT00940000157755"/>
<dbReference type="PANTHER" id="PTHR22792">
    <property type="entry name" value="LUPUS LA PROTEIN-RELATED"/>
    <property type="match status" value="1"/>
</dbReference>
<dbReference type="InterPro" id="IPR045180">
    <property type="entry name" value="La_dom_prot"/>
</dbReference>
<dbReference type="Pfam" id="PF05383">
    <property type="entry name" value="La"/>
    <property type="match status" value="1"/>
</dbReference>
<keyword evidence="1" id="KW-0597">Phosphoprotein</keyword>
<evidence type="ECO:0000256" key="3">
    <source>
        <dbReference type="PROSITE-ProRule" id="PRU00332"/>
    </source>
</evidence>